<proteinExistence type="inferred from homology"/>
<dbReference type="InterPro" id="IPR006575">
    <property type="entry name" value="RWD_dom"/>
</dbReference>
<dbReference type="Gene3D" id="3.10.110.10">
    <property type="entry name" value="Ubiquitin Conjugating Enzyme"/>
    <property type="match status" value="1"/>
</dbReference>
<dbReference type="PANTHER" id="PTHR16301:SF25">
    <property type="entry name" value="PROTEIN IMPACT"/>
    <property type="match status" value="1"/>
</dbReference>
<protein>
    <submittedName>
        <fullName evidence="8">Piso0_005259 protein</fullName>
    </submittedName>
</protein>
<dbReference type="CDD" id="cd23822">
    <property type="entry name" value="RWD_ScYIH1-like"/>
    <property type="match status" value="1"/>
</dbReference>
<dbReference type="GO" id="GO:0140469">
    <property type="term" value="P:GCN2-mediated signaling"/>
    <property type="evidence" value="ECO:0007669"/>
    <property type="project" value="TreeGrafter"/>
</dbReference>
<evidence type="ECO:0000313" key="9">
    <source>
        <dbReference type="Proteomes" id="UP000005222"/>
    </source>
</evidence>
<evidence type="ECO:0000256" key="1">
    <source>
        <dbReference type="ARBA" id="ARBA00004496"/>
    </source>
</evidence>
<dbReference type="InterPro" id="IPR001498">
    <property type="entry name" value="Impact_N"/>
</dbReference>
<evidence type="ECO:0000256" key="3">
    <source>
        <dbReference type="ARBA" id="ARBA00022490"/>
    </source>
</evidence>
<dbReference type="AlphaFoldDB" id="G8Y4M3"/>
<dbReference type="InterPro" id="IPR020568">
    <property type="entry name" value="Ribosomal_Su5_D2-typ_SF"/>
</dbReference>
<dbReference type="PROSITE" id="PS50908">
    <property type="entry name" value="RWD"/>
    <property type="match status" value="1"/>
</dbReference>
<evidence type="ECO:0000256" key="2">
    <source>
        <dbReference type="ARBA" id="ARBA00007665"/>
    </source>
</evidence>
<keyword evidence="4" id="KW-0678">Repressor</keyword>
<dbReference type="SUPFAM" id="SSF54211">
    <property type="entry name" value="Ribosomal protein S5 domain 2-like"/>
    <property type="match status" value="1"/>
</dbReference>
<dbReference type="eggNOG" id="KOG3299">
    <property type="taxonomic scope" value="Eukaryota"/>
</dbReference>
<dbReference type="Pfam" id="PF05773">
    <property type="entry name" value="RWD"/>
    <property type="match status" value="1"/>
</dbReference>
<dbReference type="HOGENOM" id="CLU_045276_0_1_1"/>
<dbReference type="InParanoid" id="G8Y4M3"/>
<dbReference type="Pfam" id="PF01205">
    <property type="entry name" value="Impact_N"/>
    <property type="match status" value="1"/>
</dbReference>
<dbReference type="GO" id="GO:0006446">
    <property type="term" value="P:regulation of translational initiation"/>
    <property type="evidence" value="ECO:0007669"/>
    <property type="project" value="TreeGrafter"/>
</dbReference>
<dbReference type="Proteomes" id="UP000005222">
    <property type="component" value="Chromosome M"/>
</dbReference>
<dbReference type="InterPro" id="IPR036956">
    <property type="entry name" value="Impact_N_sf"/>
</dbReference>
<evidence type="ECO:0000313" key="8">
    <source>
        <dbReference type="EMBL" id="CCE85641.1"/>
    </source>
</evidence>
<feature type="domain" description="RWD" evidence="7">
    <location>
        <begin position="8"/>
        <end position="106"/>
    </location>
</feature>
<keyword evidence="5" id="KW-0810">Translation regulation</keyword>
<dbReference type="SMART" id="SM00591">
    <property type="entry name" value="RWD"/>
    <property type="match status" value="1"/>
</dbReference>
<dbReference type="FunCoup" id="G8Y4M3">
    <property type="interactions" value="667"/>
</dbReference>
<name>G8Y4M3_PICSO</name>
<gene>
    <name evidence="8" type="primary">Piso0_005259</name>
    <name evidence="8" type="ORF">GNLVRS01_PISO0M10902g</name>
</gene>
<keyword evidence="9" id="KW-1185">Reference proteome</keyword>
<dbReference type="PANTHER" id="PTHR16301">
    <property type="entry name" value="IMPACT-RELATED"/>
    <property type="match status" value="1"/>
</dbReference>
<dbReference type="InterPro" id="IPR016135">
    <property type="entry name" value="UBQ-conjugating_enzyme/RWD"/>
</dbReference>
<sequence length="293" mass="33490">MTVEDLREELTAIDAIYPGCIEEVGPQIFNLSPPGDEYLIIELSFPLDYPDIKPDVLAVVSKNPSKYPDERYLEKSVNDIVLKVFRKGEVCLFDLFTELEEFLYKYESNQNENLETASGTDEEVNEIEELETQETQETDYFMDKRSFDIQVKDPLEGWTQSDPIVDRGSTFIGFARQVYSVEDAENYLEIMKTDKKISKANHNMLSWRIKRDDGVQYQDCDDDGETAAGGRILHLLTMMDAWNVIVVVSRWFGGTHIGPDRFKHINSVARDAVIKGNFVAADKNSTGKKKTKK</sequence>
<dbReference type="EMBL" id="FO082047">
    <property type="protein sequence ID" value="CCE85641.1"/>
    <property type="molecule type" value="Genomic_DNA"/>
</dbReference>
<keyword evidence="3" id="KW-0963">Cytoplasm</keyword>
<accession>G8Y4M3</accession>
<evidence type="ECO:0000256" key="6">
    <source>
        <dbReference type="ARBA" id="ARBA00023016"/>
    </source>
</evidence>
<dbReference type="InterPro" id="IPR023582">
    <property type="entry name" value="Impact"/>
</dbReference>
<dbReference type="Gene3D" id="3.30.230.30">
    <property type="entry name" value="Impact, N-terminal domain"/>
    <property type="match status" value="1"/>
</dbReference>
<comment type="subcellular location">
    <subcellularLocation>
        <location evidence="1">Cytoplasm</location>
    </subcellularLocation>
</comment>
<reference evidence="8 9" key="1">
    <citation type="journal article" date="2012" name="G3 (Bethesda)">
        <title>Pichia sorbitophila, an interspecies yeast hybrid reveals early steps of genome resolution following polyploidization.</title>
        <authorList>
            <person name="Leh Louis V."/>
            <person name="Despons L."/>
            <person name="Friedrich A."/>
            <person name="Martin T."/>
            <person name="Durrens P."/>
            <person name="Casaregola S."/>
            <person name="Neuveglise C."/>
            <person name="Fairhead C."/>
            <person name="Marck C."/>
            <person name="Cruz J.A."/>
            <person name="Straub M.L."/>
            <person name="Kugler V."/>
            <person name="Sacerdot C."/>
            <person name="Uzunov Z."/>
            <person name="Thierry A."/>
            <person name="Weiss S."/>
            <person name="Bleykasten C."/>
            <person name="De Montigny J."/>
            <person name="Jacques N."/>
            <person name="Jung P."/>
            <person name="Lemaire M."/>
            <person name="Mallet S."/>
            <person name="Morel G."/>
            <person name="Richard G.F."/>
            <person name="Sarkar A."/>
            <person name="Savel G."/>
            <person name="Schacherer J."/>
            <person name="Seret M.L."/>
            <person name="Talla E."/>
            <person name="Samson G."/>
            <person name="Jubin C."/>
            <person name="Poulain J."/>
            <person name="Vacherie B."/>
            <person name="Barbe V."/>
            <person name="Pelletier E."/>
            <person name="Sherman D.J."/>
            <person name="Westhof E."/>
            <person name="Weissenbach J."/>
            <person name="Baret P.V."/>
            <person name="Wincker P."/>
            <person name="Gaillardin C."/>
            <person name="Dujon B."/>
            <person name="Souciet J.L."/>
        </authorList>
    </citation>
    <scope>NUCLEOTIDE SEQUENCE [LARGE SCALE GENOMIC DNA]</scope>
    <source>
        <strain evidence="9">ATCC MYA-4447 / BCRC 22081 / CBS 7064 / NBRC 10061 / NRRL Y-12695</strain>
    </source>
</reference>
<evidence type="ECO:0000256" key="4">
    <source>
        <dbReference type="ARBA" id="ARBA00022491"/>
    </source>
</evidence>
<organism evidence="8 9">
    <name type="scientific">Pichia sorbitophila (strain ATCC MYA-4447 / BCRC 22081 / CBS 7064 / NBRC 10061 / NRRL Y-12695)</name>
    <name type="common">Hybrid yeast</name>
    <dbReference type="NCBI Taxonomy" id="559304"/>
    <lineage>
        <taxon>Eukaryota</taxon>
        <taxon>Fungi</taxon>
        <taxon>Dikarya</taxon>
        <taxon>Ascomycota</taxon>
        <taxon>Saccharomycotina</taxon>
        <taxon>Pichiomycetes</taxon>
        <taxon>Debaryomycetaceae</taxon>
        <taxon>Millerozyma</taxon>
    </lineage>
</organism>
<dbReference type="GO" id="GO:0005737">
    <property type="term" value="C:cytoplasm"/>
    <property type="evidence" value="ECO:0007669"/>
    <property type="project" value="UniProtKB-SubCell"/>
</dbReference>
<dbReference type="SUPFAM" id="SSF54495">
    <property type="entry name" value="UBC-like"/>
    <property type="match status" value="1"/>
</dbReference>
<evidence type="ECO:0000259" key="7">
    <source>
        <dbReference type="PROSITE" id="PS50908"/>
    </source>
</evidence>
<keyword evidence="6" id="KW-0346">Stress response</keyword>
<dbReference type="OrthoDB" id="69641at2759"/>
<comment type="similarity">
    <text evidence="2">Belongs to the IMPACT family.</text>
</comment>
<evidence type="ECO:0000256" key="5">
    <source>
        <dbReference type="ARBA" id="ARBA00022845"/>
    </source>
</evidence>
<dbReference type="STRING" id="559304.G8Y4M3"/>
<dbReference type="OMA" id="WKPKFDW"/>